<dbReference type="InterPro" id="IPR007829">
    <property type="entry name" value="TM2"/>
</dbReference>
<evidence type="ECO:0000256" key="5">
    <source>
        <dbReference type="SAM" id="Phobius"/>
    </source>
</evidence>
<feature type="transmembrane region" description="Helical" evidence="5">
    <location>
        <begin position="6"/>
        <end position="27"/>
    </location>
</feature>
<organism evidence="7 8">
    <name type="scientific">Candidatus Doriopsillibacter californiensis</name>
    <dbReference type="NCBI Taxonomy" id="2970740"/>
    <lineage>
        <taxon>Bacteria</taxon>
        <taxon>Pseudomonadati</taxon>
        <taxon>Pseudomonadota</taxon>
        <taxon>Gammaproteobacteria</taxon>
        <taxon>Candidatus Tethybacterales</taxon>
        <taxon>Candidatus Persebacteraceae</taxon>
        <taxon>Candidatus Doriopsillibacter</taxon>
    </lineage>
</organism>
<comment type="caution">
    <text evidence="7">The sequence shown here is derived from an EMBL/GenBank/DDBJ whole genome shotgun (WGS) entry which is preliminary data.</text>
</comment>
<evidence type="ECO:0000313" key="7">
    <source>
        <dbReference type="EMBL" id="MDM5148015.1"/>
    </source>
</evidence>
<feature type="domain" description="TM2" evidence="6">
    <location>
        <begin position="8"/>
        <end position="47"/>
    </location>
</feature>
<keyword evidence="3 5" id="KW-1133">Transmembrane helix</keyword>
<evidence type="ECO:0000256" key="4">
    <source>
        <dbReference type="ARBA" id="ARBA00023136"/>
    </source>
</evidence>
<dbReference type="Proteomes" id="UP001168167">
    <property type="component" value="Unassembled WGS sequence"/>
</dbReference>
<comment type="subcellular location">
    <subcellularLocation>
        <location evidence="1">Membrane</location>
        <topology evidence="1">Multi-pass membrane protein</topology>
    </subcellularLocation>
</comment>
<keyword evidence="8" id="KW-1185">Reference proteome</keyword>
<dbReference type="Pfam" id="PF05154">
    <property type="entry name" value="TM2"/>
    <property type="match status" value="1"/>
</dbReference>
<keyword evidence="2 5" id="KW-0812">Transmembrane</keyword>
<proteinExistence type="predicted"/>
<feature type="transmembrane region" description="Helical" evidence="5">
    <location>
        <begin position="34"/>
        <end position="54"/>
    </location>
</feature>
<protein>
    <submittedName>
        <fullName evidence="7">TM2 domain-containing protein</fullName>
    </submittedName>
</protein>
<evidence type="ECO:0000256" key="3">
    <source>
        <dbReference type="ARBA" id="ARBA00022989"/>
    </source>
</evidence>
<evidence type="ECO:0000256" key="2">
    <source>
        <dbReference type="ARBA" id="ARBA00022692"/>
    </source>
</evidence>
<evidence type="ECO:0000313" key="8">
    <source>
        <dbReference type="Proteomes" id="UP001168167"/>
    </source>
</evidence>
<feature type="transmembrane region" description="Helical" evidence="5">
    <location>
        <begin position="85"/>
        <end position="106"/>
    </location>
</feature>
<evidence type="ECO:0000259" key="6">
    <source>
        <dbReference type="Pfam" id="PF05154"/>
    </source>
</evidence>
<accession>A0ABT7QN57</accession>
<evidence type="ECO:0000256" key="1">
    <source>
        <dbReference type="ARBA" id="ARBA00004141"/>
    </source>
</evidence>
<sequence>MKTTFKAYMMALVGILLGIVGLHRFYLGMNFTGALMLLLFVGGVAFFAIGYAHLLTPLLQQLSVSNGDFTQLPPNGLFDEETKGWFVGGGLLIAASLCWLAVDLILMPSLTTQANRHQSN</sequence>
<gene>
    <name evidence="7" type="ORF">NQX30_06495</name>
</gene>
<name>A0ABT7QN57_9GAMM</name>
<keyword evidence="4 5" id="KW-0472">Membrane</keyword>
<dbReference type="EMBL" id="JANQAO010000003">
    <property type="protein sequence ID" value="MDM5148015.1"/>
    <property type="molecule type" value="Genomic_DNA"/>
</dbReference>
<reference evidence="7" key="2">
    <citation type="journal article" date="2023" name="Microbiome">
        <title>Synthase-selected sorting approach identifies a beta-lactone synthase in a nudibranch symbiotic bacterium.</title>
        <authorList>
            <person name="Dzunkova M."/>
            <person name="La Clair J.J."/>
            <person name="Tyml T."/>
            <person name="Doud D."/>
            <person name="Schulz F."/>
            <person name="Piquer-Esteban S."/>
            <person name="Porcel Sanchis D."/>
            <person name="Osborn A."/>
            <person name="Robinson D."/>
            <person name="Louie K.B."/>
            <person name="Bowen B.P."/>
            <person name="Bowers R.M."/>
            <person name="Lee J."/>
            <person name="Arnau V."/>
            <person name="Diaz-Villanueva W."/>
            <person name="Stepanauskas R."/>
            <person name="Gosliner T."/>
            <person name="Date S.V."/>
            <person name="Northen T.R."/>
            <person name="Cheng J.F."/>
            <person name="Burkart M.D."/>
            <person name="Woyke T."/>
        </authorList>
    </citation>
    <scope>NUCLEOTIDE SEQUENCE</scope>
    <source>
        <strain evidence="7">Df01</strain>
    </source>
</reference>
<reference evidence="7" key="1">
    <citation type="submission" date="2022-08" db="EMBL/GenBank/DDBJ databases">
        <authorList>
            <person name="Dzunkova M."/>
            <person name="La Clair J."/>
            <person name="Tyml T."/>
            <person name="Doud D."/>
            <person name="Schulz F."/>
            <person name="Piquer S."/>
            <person name="Porcel Sanchis D."/>
            <person name="Osborn A."/>
            <person name="Robinson D."/>
            <person name="Louie K.B."/>
            <person name="Bowen B.P."/>
            <person name="Bowers R."/>
            <person name="Lee J."/>
            <person name="Arnau Llombart V."/>
            <person name="Diaz Villanueva W."/>
            <person name="Gosliner T."/>
            <person name="Northen T."/>
            <person name="Cheng J.-F."/>
            <person name="Burkart M.D."/>
            <person name="Woyke T."/>
        </authorList>
    </citation>
    <scope>NUCLEOTIDE SEQUENCE</scope>
    <source>
        <strain evidence="7">Df01</strain>
    </source>
</reference>